<dbReference type="Gene3D" id="3.90.1150.10">
    <property type="entry name" value="Aspartate Aminotransferase, domain 1"/>
    <property type="match status" value="1"/>
</dbReference>
<accession>X1KCK3</accession>
<dbReference type="GO" id="GO:0030170">
    <property type="term" value="F:pyridoxal phosphate binding"/>
    <property type="evidence" value="ECO:0007669"/>
    <property type="project" value="InterPro"/>
</dbReference>
<dbReference type="InterPro" id="IPR015422">
    <property type="entry name" value="PyrdxlP-dep_Trfase_small"/>
</dbReference>
<dbReference type="PANTHER" id="PTHR43643">
    <property type="entry name" value="HISTIDINOL-PHOSPHATE AMINOTRANSFERASE 2"/>
    <property type="match status" value="1"/>
</dbReference>
<evidence type="ECO:0000256" key="7">
    <source>
        <dbReference type="ARBA" id="ARBA00022898"/>
    </source>
</evidence>
<keyword evidence="8" id="KW-0368">Histidine biosynthesis</keyword>
<keyword evidence="4" id="KW-0032">Aminotransferase</keyword>
<evidence type="ECO:0000256" key="4">
    <source>
        <dbReference type="ARBA" id="ARBA00022576"/>
    </source>
</evidence>
<comment type="similarity">
    <text evidence="2">Belongs to the class-II pyridoxal-phosphate-dependent aminotransferase family. Histidinol-phosphate aminotransferase subfamily.</text>
</comment>
<dbReference type="EC" id="2.6.1.9" evidence="3"/>
<gene>
    <name evidence="11" type="ORF">S03H2_59122</name>
</gene>
<dbReference type="InterPro" id="IPR015424">
    <property type="entry name" value="PyrdxlP-dep_Trfase"/>
</dbReference>
<protein>
    <recommendedName>
        <fullName evidence="3">histidinol-phosphate transaminase</fullName>
        <ecNumber evidence="3">2.6.1.9</ecNumber>
    </recommendedName>
</protein>
<keyword evidence="7" id="KW-0663">Pyridoxal phosphate</keyword>
<dbReference type="EMBL" id="BARU01037998">
    <property type="protein sequence ID" value="GAH79793.1"/>
    <property type="molecule type" value="Genomic_DNA"/>
</dbReference>
<evidence type="ECO:0000256" key="1">
    <source>
        <dbReference type="ARBA" id="ARBA00005011"/>
    </source>
</evidence>
<evidence type="ECO:0000256" key="9">
    <source>
        <dbReference type="ARBA" id="ARBA00047481"/>
    </source>
</evidence>
<dbReference type="PANTHER" id="PTHR43643:SF6">
    <property type="entry name" value="HISTIDINOL-PHOSPHATE AMINOTRANSFERASE"/>
    <property type="match status" value="1"/>
</dbReference>
<comment type="catalytic activity">
    <reaction evidence="9">
        <text>L-histidinol phosphate + 2-oxoglutarate = 3-(imidazol-4-yl)-2-oxopropyl phosphate + L-glutamate</text>
        <dbReference type="Rhea" id="RHEA:23744"/>
        <dbReference type="ChEBI" id="CHEBI:16810"/>
        <dbReference type="ChEBI" id="CHEBI:29985"/>
        <dbReference type="ChEBI" id="CHEBI:57766"/>
        <dbReference type="ChEBI" id="CHEBI:57980"/>
        <dbReference type="EC" id="2.6.1.9"/>
    </reaction>
</comment>
<dbReference type="GO" id="GO:0000105">
    <property type="term" value="P:L-histidine biosynthetic process"/>
    <property type="evidence" value="ECO:0007669"/>
    <property type="project" value="UniProtKB-KW"/>
</dbReference>
<keyword evidence="5" id="KW-0028">Amino-acid biosynthesis</keyword>
<feature type="non-terminal residue" evidence="11">
    <location>
        <position position="1"/>
    </location>
</feature>
<evidence type="ECO:0000256" key="8">
    <source>
        <dbReference type="ARBA" id="ARBA00023102"/>
    </source>
</evidence>
<dbReference type="AlphaFoldDB" id="X1KCK3"/>
<reference evidence="11" key="1">
    <citation type="journal article" date="2014" name="Front. Microbiol.">
        <title>High frequency of phylogenetically diverse reductive dehalogenase-homologous genes in deep subseafloor sedimentary metagenomes.</title>
        <authorList>
            <person name="Kawai M."/>
            <person name="Futagami T."/>
            <person name="Toyoda A."/>
            <person name="Takaki Y."/>
            <person name="Nishi S."/>
            <person name="Hori S."/>
            <person name="Arai W."/>
            <person name="Tsubouchi T."/>
            <person name="Morono Y."/>
            <person name="Uchiyama I."/>
            <person name="Ito T."/>
            <person name="Fujiyama A."/>
            <person name="Inagaki F."/>
            <person name="Takami H."/>
        </authorList>
    </citation>
    <scope>NUCLEOTIDE SEQUENCE</scope>
    <source>
        <strain evidence="11">Expedition CK06-06</strain>
    </source>
</reference>
<evidence type="ECO:0000259" key="10">
    <source>
        <dbReference type="Pfam" id="PF00155"/>
    </source>
</evidence>
<keyword evidence="6" id="KW-0808">Transferase</keyword>
<evidence type="ECO:0000256" key="6">
    <source>
        <dbReference type="ARBA" id="ARBA00022679"/>
    </source>
</evidence>
<dbReference type="Pfam" id="PF00155">
    <property type="entry name" value="Aminotran_1_2"/>
    <property type="match status" value="1"/>
</dbReference>
<dbReference type="InterPro" id="IPR004839">
    <property type="entry name" value="Aminotransferase_I/II_large"/>
</dbReference>
<comment type="caution">
    <text evidence="11">The sequence shown here is derived from an EMBL/GenBank/DDBJ whole genome shotgun (WGS) entry which is preliminary data.</text>
</comment>
<dbReference type="SUPFAM" id="SSF53383">
    <property type="entry name" value="PLP-dependent transferases"/>
    <property type="match status" value="1"/>
</dbReference>
<name>X1KCK3_9ZZZZ</name>
<evidence type="ECO:0000313" key="11">
    <source>
        <dbReference type="EMBL" id="GAH79793.1"/>
    </source>
</evidence>
<evidence type="ECO:0000256" key="5">
    <source>
        <dbReference type="ARBA" id="ARBA00022605"/>
    </source>
</evidence>
<dbReference type="InterPro" id="IPR050106">
    <property type="entry name" value="HistidinolP_aminotransfase"/>
</dbReference>
<dbReference type="GO" id="GO:0004400">
    <property type="term" value="F:histidinol-phosphate transaminase activity"/>
    <property type="evidence" value="ECO:0007669"/>
    <property type="project" value="UniProtKB-EC"/>
</dbReference>
<proteinExistence type="inferred from homology"/>
<evidence type="ECO:0000256" key="2">
    <source>
        <dbReference type="ARBA" id="ARBA00007970"/>
    </source>
</evidence>
<comment type="pathway">
    <text evidence="1">Amino-acid biosynthesis; L-histidine biosynthesis; L-histidine from 5-phospho-alpha-D-ribose 1-diphosphate: step 7/9.</text>
</comment>
<evidence type="ECO:0000256" key="3">
    <source>
        <dbReference type="ARBA" id="ARBA00012748"/>
    </source>
</evidence>
<organism evidence="11">
    <name type="scientific">marine sediment metagenome</name>
    <dbReference type="NCBI Taxonomy" id="412755"/>
    <lineage>
        <taxon>unclassified sequences</taxon>
        <taxon>metagenomes</taxon>
        <taxon>ecological metagenomes</taxon>
    </lineage>
</organism>
<sequence>VGKYFLDVFSSFYAFLPQSSLHTAMEALSSIEYMRKNVRLITEERKRLYKKIRDLGTSVYSSSANFLLIKTELPEIAVKLKNIGILVSDLSSQLAPGSIRVSVGTREENDAFINGYSKILEEVEE</sequence>
<feature type="domain" description="Aminotransferase class I/classII large" evidence="10">
    <location>
        <begin position="9"/>
        <end position="113"/>
    </location>
</feature>